<dbReference type="CDD" id="cd11372">
    <property type="entry name" value="RNase_PH_RRP46"/>
    <property type="match status" value="1"/>
</dbReference>
<dbReference type="GO" id="GO:0034475">
    <property type="term" value="P:U4 snRNA 3'-end processing"/>
    <property type="evidence" value="ECO:0007669"/>
    <property type="project" value="TreeGrafter"/>
</dbReference>
<keyword evidence="4" id="KW-0271">Exosome</keyword>
<sequence>MQRLDSERTANQLRSFETEFDIIKSADGSVKYSQGKTTVIVGVYGPIEVKQKKEKAGTSFIEVSVTSEDGIQHERDIEYAIFIRNTLENVIHTKMHPLTSITVAIQIVSDDGSLFATIINAVCLSLLICGIEMKCLFSATNFLIEKKNNEINKKIFIDPLKREEENQIRKQNDNILDSSQKALVTIVVDNVSFASLAIFTDGLIDENVLFRCIELSKMSGKTIFNFIKLALQKKLEKN</sequence>
<keyword evidence="3" id="KW-0698">rRNA processing</keyword>
<organism evidence="7 8">
    <name type="scientific">Anaeramoeba ignava</name>
    <name type="common">Anaerobic marine amoeba</name>
    <dbReference type="NCBI Taxonomy" id="1746090"/>
    <lineage>
        <taxon>Eukaryota</taxon>
        <taxon>Metamonada</taxon>
        <taxon>Anaeramoebidae</taxon>
        <taxon>Anaeramoeba</taxon>
    </lineage>
</organism>
<dbReference type="SUPFAM" id="SSF54211">
    <property type="entry name" value="Ribosomal protein S5 domain 2-like"/>
    <property type="match status" value="1"/>
</dbReference>
<dbReference type="InterPro" id="IPR027408">
    <property type="entry name" value="PNPase/RNase_PH_dom_sf"/>
</dbReference>
<dbReference type="InterPro" id="IPR036345">
    <property type="entry name" value="ExoRNase_PH_dom2_sf"/>
</dbReference>
<proteinExistence type="inferred from homology"/>
<dbReference type="Pfam" id="PF01138">
    <property type="entry name" value="RNase_PH"/>
    <property type="match status" value="1"/>
</dbReference>
<evidence type="ECO:0000256" key="3">
    <source>
        <dbReference type="ARBA" id="ARBA00022552"/>
    </source>
</evidence>
<dbReference type="Gene3D" id="3.30.230.70">
    <property type="entry name" value="GHMP Kinase, N-terminal domain"/>
    <property type="match status" value="1"/>
</dbReference>
<comment type="similarity">
    <text evidence="2">Belongs to the RNase PH family.</text>
</comment>
<dbReference type="InterPro" id="IPR001247">
    <property type="entry name" value="ExoRNase_PH_dom1"/>
</dbReference>
<evidence type="ECO:0000256" key="4">
    <source>
        <dbReference type="ARBA" id="ARBA00022835"/>
    </source>
</evidence>
<gene>
    <name evidence="7" type="ORF">M0811_10262</name>
</gene>
<keyword evidence="8" id="KW-1185">Reference proteome</keyword>
<dbReference type="OMA" id="ITISIQV"/>
<dbReference type="GO" id="GO:0006364">
    <property type="term" value="P:rRNA processing"/>
    <property type="evidence" value="ECO:0007669"/>
    <property type="project" value="UniProtKB-KW"/>
</dbReference>
<protein>
    <submittedName>
        <fullName evidence="7">Exosome complex component rrp46</fullName>
    </submittedName>
</protein>
<dbReference type="GO" id="GO:0000176">
    <property type="term" value="C:nuclear exosome (RNase complex)"/>
    <property type="evidence" value="ECO:0007669"/>
    <property type="project" value="TreeGrafter"/>
</dbReference>
<dbReference type="SUPFAM" id="SSF55666">
    <property type="entry name" value="Ribonuclease PH domain 2-like"/>
    <property type="match status" value="1"/>
</dbReference>
<dbReference type="Proteomes" id="UP001149090">
    <property type="component" value="Unassembled WGS sequence"/>
</dbReference>
<keyword evidence="5" id="KW-0539">Nucleus</keyword>
<dbReference type="OrthoDB" id="27298at2759"/>
<dbReference type="GO" id="GO:0071028">
    <property type="term" value="P:nuclear mRNA surveillance"/>
    <property type="evidence" value="ECO:0007669"/>
    <property type="project" value="TreeGrafter"/>
</dbReference>
<dbReference type="GO" id="GO:0016075">
    <property type="term" value="P:rRNA catabolic process"/>
    <property type="evidence" value="ECO:0007669"/>
    <property type="project" value="TreeGrafter"/>
</dbReference>
<dbReference type="GO" id="GO:0000177">
    <property type="term" value="C:cytoplasmic exosome (RNase complex)"/>
    <property type="evidence" value="ECO:0007669"/>
    <property type="project" value="TreeGrafter"/>
</dbReference>
<reference evidence="7" key="1">
    <citation type="submission" date="2022-10" db="EMBL/GenBank/DDBJ databases">
        <title>Novel sulphate-reducing endosymbionts in the free-living metamonad Anaeramoeba.</title>
        <authorList>
            <person name="Jerlstrom-Hultqvist J."/>
            <person name="Cepicka I."/>
            <person name="Gallot-Lavallee L."/>
            <person name="Salas-Leiva D."/>
            <person name="Curtis B.A."/>
            <person name="Zahonova K."/>
            <person name="Pipaliya S."/>
            <person name="Dacks J."/>
            <person name="Roger A.J."/>
        </authorList>
    </citation>
    <scope>NUCLEOTIDE SEQUENCE</scope>
    <source>
        <strain evidence="7">BMAN</strain>
    </source>
</reference>
<dbReference type="InterPro" id="IPR020568">
    <property type="entry name" value="Ribosomal_Su5_D2-typ_SF"/>
</dbReference>
<accession>A0A9Q0LFG7</accession>
<dbReference type="PANTHER" id="PTHR11953:SF1">
    <property type="entry name" value="EXOSOME COMPLEX COMPONENT RRP46"/>
    <property type="match status" value="1"/>
</dbReference>
<dbReference type="PANTHER" id="PTHR11953">
    <property type="entry name" value="EXOSOME COMPLEX COMPONENT"/>
    <property type="match status" value="1"/>
</dbReference>
<dbReference type="EMBL" id="JAPDFW010000088">
    <property type="protein sequence ID" value="KAJ5071419.1"/>
    <property type="molecule type" value="Genomic_DNA"/>
</dbReference>
<dbReference type="GO" id="GO:0003723">
    <property type="term" value="F:RNA binding"/>
    <property type="evidence" value="ECO:0007669"/>
    <property type="project" value="TreeGrafter"/>
</dbReference>
<evidence type="ECO:0000256" key="5">
    <source>
        <dbReference type="ARBA" id="ARBA00023242"/>
    </source>
</evidence>
<evidence type="ECO:0000313" key="8">
    <source>
        <dbReference type="Proteomes" id="UP001149090"/>
    </source>
</evidence>
<comment type="subcellular location">
    <subcellularLocation>
        <location evidence="1">Nucleus</location>
    </subcellularLocation>
</comment>
<evidence type="ECO:0000256" key="1">
    <source>
        <dbReference type="ARBA" id="ARBA00004123"/>
    </source>
</evidence>
<evidence type="ECO:0000313" key="7">
    <source>
        <dbReference type="EMBL" id="KAJ5071419.1"/>
    </source>
</evidence>
<dbReference type="AlphaFoldDB" id="A0A9Q0LFG7"/>
<feature type="domain" description="Exoribonuclease phosphorolytic" evidence="6">
    <location>
        <begin position="12"/>
        <end position="132"/>
    </location>
</feature>
<evidence type="ECO:0000259" key="6">
    <source>
        <dbReference type="Pfam" id="PF01138"/>
    </source>
</evidence>
<name>A0A9Q0LFG7_ANAIG</name>
<dbReference type="InterPro" id="IPR050080">
    <property type="entry name" value="RNase_PH"/>
</dbReference>
<dbReference type="GO" id="GO:0071051">
    <property type="term" value="P:poly(A)-dependent snoRNA 3'-end processing"/>
    <property type="evidence" value="ECO:0007669"/>
    <property type="project" value="TreeGrafter"/>
</dbReference>
<dbReference type="GO" id="GO:0005730">
    <property type="term" value="C:nucleolus"/>
    <property type="evidence" value="ECO:0007669"/>
    <property type="project" value="TreeGrafter"/>
</dbReference>
<comment type="caution">
    <text evidence="7">The sequence shown here is derived from an EMBL/GenBank/DDBJ whole genome shotgun (WGS) entry which is preliminary data.</text>
</comment>
<evidence type="ECO:0000256" key="2">
    <source>
        <dbReference type="ARBA" id="ARBA00006678"/>
    </source>
</evidence>